<keyword evidence="2" id="KW-1185">Reference proteome</keyword>
<dbReference type="Pfam" id="PF08877">
    <property type="entry name" value="MepB-like"/>
    <property type="match status" value="1"/>
</dbReference>
<reference evidence="2" key="1">
    <citation type="submission" date="2016-12" db="EMBL/GenBank/DDBJ databases">
        <authorList>
            <person name="Varghese N."/>
            <person name="Submissions S."/>
        </authorList>
    </citation>
    <scope>NUCLEOTIDE SEQUENCE [LARGE SCALE GENOMIC DNA]</scope>
    <source>
        <strain evidence="2">DSM 16779</strain>
    </source>
</reference>
<dbReference type="STRING" id="59733.SAMN05421769_0109"/>
<dbReference type="RefSeq" id="WP_074228064.1">
    <property type="nucleotide sequence ID" value="NZ_FSRQ01000001.1"/>
</dbReference>
<evidence type="ECO:0008006" key="3">
    <source>
        <dbReference type="Google" id="ProtNLM"/>
    </source>
</evidence>
<gene>
    <name evidence="1" type="ORF">SAMN05421769_0109</name>
</gene>
<sequence>MTTLLEKLQELLFSNLGLVISNTHQEQESKEYFGCNFQLNSFQIKFRKAKVTPTKVGQFVTLWKRNSISKETEPFTSEDTSDLYLILTEISENFGFFLFTKEVLIKNQILSTNFKDGKRGFRVYPNWDIPQNKQATKTQNWQAQFFINFADENYVEKFESILKSEAQ</sequence>
<dbReference type="Proteomes" id="UP000184782">
    <property type="component" value="Unassembled WGS sequence"/>
</dbReference>
<protein>
    <recommendedName>
        <fullName evidence="3">MepB protein</fullName>
    </recommendedName>
</protein>
<evidence type="ECO:0000313" key="1">
    <source>
        <dbReference type="EMBL" id="SIN80279.1"/>
    </source>
</evidence>
<dbReference type="EMBL" id="FSRQ01000001">
    <property type="protein sequence ID" value="SIN80279.1"/>
    <property type="molecule type" value="Genomic_DNA"/>
</dbReference>
<organism evidence="1 2">
    <name type="scientific">Chryseobacterium scophthalmum</name>
    <dbReference type="NCBI Taxonomy" id="59733"/>
    <lineage>
        <taxon>Bacteria</taxon>
        <taxon>Pseudomonadati</taxon>
        <taxon>Bacteroidota</taxon>
        <taxon>Flavobacteriia</taxon>
        <taxon>Flavobacteriales</taxon>
        <taxon>Weeksellaceae</taxon>
        <taxon>Chryseobacterium group</taxon>
        <taxon>Chryseobacterium</taxon>
    </lineage>
</organism>
<proteinExistence type="predicted"/>
<dbReference type="InterPro" id="IPR038231">
    <property type="entry name" value="MepB-like_sf"/>
</dbReference>
<accession>A0A1N6EB76</accession>
<name>A0A1N6EB76_9FLAO</name>
<dbReference type="AlphaFoldDB" id="A0A1N6EB76"/>
<dbReference type="InterPro" id="IPR011235">
    <property type="entry name" value="MepB-like"/>
</dbReference>
<dbReference type="PIRSF" id="PIRSF032285">
    <property type="entry name" value="UCP032285"/>
    <property type="match status" value="1"/>
</dbReference>
<dbReference type="Gene3D" id="3.40.1350.140">
    <property type="entry name" value="MepB-like"/>
    <property type="match status" value="1"/>
</dbReference>
<dbReference type="OrthoDB" id="4954833at2"/>
<evidence type="ECO:0000313" key="2">
    <source>
        <dbReference type="Proteomes" id="UP000184782"/>
    </source>
</evidence>